<evidence type="ECO:0000259" key="2">
    <source>
        <dbReference type="PROSITE" id="PS50853"/>
    </source>
</evidence>
<dbReference type="Pfam" id="PF01833">
    <property type="entry name" value="TIG"/>
    <property type="match status" value="1"/>
</dbReference>
<dbReference type="InterPro" id="IPR008964">
    <property type="entry name" value="Invasin/intimin_cell_adhesion"/>
</dbReference>
<dbReference type="PANTHER" id="PTHR34720">
    <property type="entry name" value="MICROCYSTIN DEPENDENT PROTEIN"/>
    <property type="match status" value="1"/>
</dbReference>
<dbReference type="InterPro" id="IPR014756">
    <property type="entry name" value="Ig_E-set"/>
</dbReference>
<accession>A0A1I4V4U1</accession>
<dbReference type="SMART" id="SM00869">
    <property type="entry name" value="Autotransporter"/>
    <property type="match status" value="1"/>
</dbReference>
<dbReference type="SMART" id="SM00429">
    <property type="entry name" value="IPT"/>
    <property type="match status" value="1"/>
</dbReference>
<protein>
    <recommendedName>
        <fullName evidence="6">Hemagglutinin</fullName>
    </recommendedName>
</protein>
<reference evidence="4 5" key="1">
    <citation type="submission" date="2017-12" db="EMBL/GenBank/DDBJ databases">
        <title>Anaerobic carbon monoxide metabolism by Pleomorphomonas carboxyditropha sp. nov., a new mesophilic hydrogenogenic carboxidotroph.</title>
        <authorList>
            <person name="Esquivel-Elizondo S."/>
            <person name="Krajmalnik-Brown R."/>
        </authorList>
    </citation>
    <scope>NUCLEOTIDE SEQUENCE [LARGE SCALE GENOMIC DNA]</scope>
    <source>
        <strain evidence="4 5">R5-392</strain>
    </source>
</reference>
<feature type="chain" id="PRO_5015065799" description="Hemagglutinin" evidence="1">
    <location>
        <begin position="35"/>
        <end position="1356"/>
    </location>
</feature>
<feature type="domain" description="Fibronectin type-III" evidence="2">
    <location>
        <begin position="562"/>
        <end position="651"/>
    </location>
</feature>
<comment type="caution">
    <text evidence="4">The sequence shown here is derived from an EMBL/GenBank/DDBJ whole genome shotgun (WGS) entry which is preliminary data.</text>
</comment>
<evidence type="ECO:0000256" key="1">
    <source>
        <dbReference type="SAM" id="SignalP"/>
    </source>
</evidence>
<dbReference type="InterPro" id="IPR036116">
    <property type="entry name" value="FN3_sf"/>
</dbReference>
<dbReference type="SUPFAM" id="SSF49373">
    <property type="entry name" value="Invasin/intimin cell-adhesion fragments"/>
    <property type="match status" value="1"/>
</dbReference>
<dbReference type="PROSITE" id="PS50853">
    <property type="entry name" value="FN3"/>
    <property type="match status" value="2"/>
</dbReference>
<evidence type="ECO:0000313" key="5">
    <source>
        <dbReference type="Proteomes" id="UP000233491"/>
    </source>
</evidence>
<dbReference type="Proteomes" id="UP000233491">
    <property type="component" value="Unassembled WGS sequence"/>
</dbReference>
<keyword evidence="5" id="KW-1185">Reference proteome</keyword>
<dbReference type="InterPro" id="IPR015919">
    <property type="entry name" value="Cadherin-like_sf"/>
</dbReference>
<dbReference type="InterPro" id="IPR013783">
    <property type="entry name" value="Ig-like_fold"/>
</dbReference>
<gene>
    <name evidence="4" type="ORF">CXZ10_19790</name>
</gene>
<evidence type="ECO:0008006" key="6">
    <source>
        <dbReference type="Google" id="ProtNLM"/>
    </source>
</evidence>
<dbReference type="Pfam" id="PF17963">
    <property type="entry name" value="Big_9"/>
    <property type="match status" value="1"/>
</dbReference>
<dbReference type="GO" id="GO:0005509">
    <property type="term" value="F:calcium ion binding"/>
    <property type="evidence" value="ECO:0007669"/>
    <property type="project" value="InterPro"/>
</dbReference>
<dbReference type="InterPro" id="IPR036709">
    <property type="entry name" value="Autotransporte_beta_dom_sf"/>
</dbReference>
<dbReference type="Gene3D" id="2.60.40.2810">
    <property type="match status" value="1"/>
</dbReference>
<dbReference type="GO" id="GO:0016020">
    <property type="term" value="C:membrane"/>
    <property type="evidence" value="ECO:0007669"/>
    <property type="project" value="InterPro"/>
</dbReference>
<dbReference type="SUPFAM" id="SSF81296">
    <property type="entry name" value="E set domains"/>
    <property type="match status" value="1"/>
</dbReference>
<feature type="signal peptide" evidence="1">
    <location>
        <begin position="1"/>
        <end position="34"/>
    </location>
</feature>
<organism evidence="4 5">
    <name type="scientific">Pleomorphomonas diazotrophica</name>
    <dbReference type="NCBI Taxonomy" id="1166257"/>
    <lineage>
        <taxon>Bacteria</taxon>
        <taxon>Pseudomonadati</taxon>
        <taxon>Pseudomonadota</taxon>
        <taxon>Alphaproteobacteria</taxon>
        <taxon>Hyphomicrobiales</taxon>
        <taxon>Pleomorphomonadaceae</taxon>
        <taxon>Pleomorphomonas</taxon>
    </lineage>
</organism>
<dbReference type="PROSITE" id="PS51208">
    <property type="entry name" value="AUTOTRANSPORTER"/>
    <property type="match status" value="1"/>
</dbReference>
<dbReference type="PANTHER" id="PTHR34720:SF9">
    <property type="entry name" value="BLR4714 PROTEIN"/>
    <property type="match status" value="1"/>
</dbReference>
<evidence type="ECO:0000313" key="4">
    <source>
        <dbReference type="EMBL" id="PKR87448.1"/>
    </source>
</evidence>
<dbReference type="EMBL" id="PJNW01000018">
    <property type="protein sequence ID" value="PKR87448.1"/>
    <property type="molecule type" value="Genomic_DNA"/>
</dbReference>
<dbReference type="Gene3D" id="2.40.128.130">
    <property type="entry name" value="Autotransporter beta-domain"/>
    <property type="match status" value="1"/>
</dbReference>
<dbReference type="SMART" id="SM00060">
    <property type="entry name" value="FN3"/>
    <property type="match status" value="2"/>
</dbReference>
<dbReference type="Gene3D" id="2.60.40.1080">
    <property type="match status" value="1"/>
</dbReference>
<dbReference type="InterPro" id="IPR003961">
    <property type="entry name" value="FN3_dom"/>
</dbReference>
<dbReference type="SUPFAM" id="SSF49265">
    <property type="entry name" value="Fibronectin type III"/>
    <property type="match status" value="2"/>
</dbReference>
<dbReference type="Gene3D" id="2.60.40.10">
    <property type="entry name" value="Immunoglobulins"/>
    <property type="match status" value="7"/>
</dbReference>
<feature type="domain" description="Autotransporter" evidence="3">
    <location>
        <begin position="1109"/>
        <end position="1356"/>
    </location>
</feature>
<name>A0A1I4V4U1_9HYPH</name>
<keyword evidence="1" id="KW-0732">Signal</keyword>
<dbReference type="InterPro" id="IPR002909">
    <property type="entry name" value="IPT_dom"/>
</dbReference>
<sequence length="1356" mass="133209">MLNSEAAPEDGLRVHRSFLGAMAAILAACLHAQAAPLAINDNNTHIDRGVLYTNELFLTGSGGTGPYTFQVNSGLPPGVVVNSAGQISGATCGSNGNFPLSVTVTDSVGGTLTATNKALLVNAAPAGGCSLTFTSSAPTSTAYFGQPYSFSFATSGGSGSVVYSVGSGAVPTGLSLSSSGTLSGTPSAQGTFTFSIWASEGSNTGSSANYTITVGAAPAGLAAISGVAPNTGPTTGGTTVTLTGTGFTGTTGVTFGGTAGTSVNVVSDTSLTVVTPAGTIGAVAVAVTNGVGTGTLPSAYTYALASQTISFANPGAQSFGTSPTLTATADSGLAVSFASSTTGVCTITSGGVLTFVTAGTCTITASQTGDATYAAATPAQQSFNVNGVIPGAPVIGTATAGDGEVTVSFTAPASSGGAAITGYTVTSDPGGITATGSSSPITVSGLTNGVAYSFTVTATNSVGTGAASAPSNAVTPLASQTITFNNPGAQSFGTNPTLSATSSSGLSVSFSSATTGVCTITGGGALAFVAAGTCAISADQAGDASYIPAATVQQSFTVNPVVPGAPVIGTATAGDGEVTVSFTAPASSGGAAITGYTVTSDPGGITATGSSSPITVSGLTNGVAYSFTVTATNSVGTGAASAPSNAVTPLAALTAPVAGAASATVAANSTANPVALVLGGDAATSVAVDTAASHGTASASGTTITYTPASGFSGSDSFTYTATNSAGTSSPETVSITVTAPTLALSPAGGALPEGTKSAAYGETLSASLGTAPYAFTVTSGSLPSGLGLNTSTGTISGTPITAGAYSFTVTATDAHGATGSANYSLTINAPVASLVFIPAGGALPEAMAGEAYSQSISASGGSGSLLYSLASGALPQGLVLNVSTGALNGPLSDTATSGDYSFTLQVTDGNGSTATAAFTLKVNERVVTVTDKVVNVPAGDAPLNVDLEREATGGPFTAAELVNVSPPNAGTVSIVNGEFAAAGPVGTLGWYLKFIPNPTYKGQVSVTFRLTSALGISNLGVVYYNVAYDPEDVAVNVDTLVHGFVEARQNLLASTVAVPGLLERRRMAEARTPISGRVTPGEGGVTAMFATSLAEMEAVRNLADGVTAAPSAFNAWVSGTVMLHEREENGGRWGSFALLSAGADYLLGERALIGLSLHYDRMTDPTDQDATLTGNGWLAGPYASFEVADGLYWDTSLLYGGSSNDIETSFWNGRFDTSRWMLDSSLKGEIALGEGRLTPTLRALYLSETVNDYAIDNADGDVMELKGFTTDQLRVSLGAEYSRDIRLDDGAVLTPRLGVIAGFSGLDGSGAFGSLSAGLTFSPREAWNVDLGLLLGVEGDGQTSAGAKIGLSGRF</sequence>
<dbReference type="InterPro" id="IPR005546">
    <property type="entry name" value="Autotransporte_beta"/>
</dbReference>
<proteinExistence type="predicted"/>
<dbReference type="Pfam" id="PF05345">
    <property type="entry name" value="He_PIG"/>
    <property type="match status" value="3"/>
</dbReference>
<dbReference type="SUPFAM" id="SSF49313">
    <property type="entry name" value="Cadherin-like"/>
    <property type="match status" value="3"/>
</dbReference>
<dbReference type="CDD" id="cd00063">
    <property type="entry name" value="FN3"/>
    <property type="match status" value="2"/>
</dbReference>
<dbReference type="OrthoDB" id="5720638at2"/>
<dbReference type="Pfam" id="PF00041">
    <property type="entry name" value="fn3"/>
    <property type="match status" value="2"/>
</dbReference>
<feature type="domain" description="Fibronectin type-III" evidence="2">
    <location>
        <begin position="389"/>
        <end position="478"/>
    </location>
</feature>
<evidence type="ECO:0000259" key="3">
    <source>
        <dbReference type="PROSITE" id="PS51208"/>
    </source>
</evidence>
<dbReference type="SUPFAM" id="SSF103515">
    <property type="entry name" value="Autotransporter"/>
    <property type="match status" value="1"/>
</dbReference>